<keyword evidence="2" id="KW-1185">Reference proteome</keyword>
<gene>
    <name evidence="1" type="ORF">EV702DRAFT_1197414</name>
</gene>
<name>A0A9P6ZVS0_9AGAM</name>
<evidence type="ECO:0000313" key="2">
    <source>
        <dbReference type="Proteomes" id="UP000714275"/>
    </source>
</evidence>
<dbReference type="Proteomes" id="UP000714275">
    <property type="component" value="Unassembled WGS sequence"/>
</dbReference>
<dbReference type="AlphaFoldDB" id="A0A9P6ZVS0"/>
<proteinExistence type="predicted"/>
<accession>A0A9P6ZVS0</accession>
<dbReference type="OrthoDB" id="2691766at2759"/>
<sequence>MHACHPELKRQEFTWVREDTVVCIATHLDDERCLQASVSRLIDAIMEQKDNPAVRDAHTMTFSHTNALHFSPSFYAYSPSTLGIAALARLGFRIDPALLERVAEICQYSRFMKMSDETGESLAQGADAAVMMCHPTPYVHRCLLSLGKRSPFL</sequence>
<reference evidence="1" key="1">
    <citation type="journal article" date="2020" name="New Phytol.">
        <title>Comparative genomics reveals dynamic genome evolution in host specialist ectomycorrhizal fungi.</title>
        <authorList>
            <person name="Lofgren L.A."/>
            <person name="Nguyen N.H."/>
            <person name="Vilgalys R."/>
            <person name="Ruytinx J."/>
            <person name="Liao H.L."/>
            <person name="Branco S."/>
            <person name="Kuo A."/>
            <person name="LaButti K."/>
            <person name="Lipzen A."/>
            <person name="Andreopoulos W."/>
            <person name="Pangilinan J."/>
            <person name="Riley R."/>
            <person name="Hundley H."/>
            <person name="Na H."/>
            <person name="Barry K."/>
            <person name="Grigoriev I.V."/>
            <person name="Stajich J.E."/>
            <person name="Kennedy P.G."/>
        </authorList>
    </citation>
    <scope>NUCLEOTIDE SEQUENCE</scope>
    <source>
        <strain evidence="1">DOB743</strain>
    </source>
</reference>
<comment type="caution">
    <text evidence="1">The sequence shown here is derived from an EMBL/GenBank/DDBJ whole genome shotgun (WGS) entry which is preliminary data.</text>
</comment>
<organism evidence="1 2">
    <name type="scientific">Suillus placidus</name>
    <dbReference type="NCBI Taxonomy" id="48579"/>
    <lineage>
        <taxon>Eukaryota</taxon>
        <taxon>Fungi</taxon>
        <taxon>Dikarya</taxon>
        <taxon>Basidiomycota</taxon>
        <taxon>Agaricomycotina</taxon>
        <taxon>Agaricomycetes</taxon>
        <taxon>Agaricomycetidae</taxon>
        <taxon>Boletales</taxon>
        <taxon>Suillineae</taxon>
        <taxon>Suillaceae</taxon>
        <taxon>Suillus</taxon>
    </lineage>
</organism>
<evidence type="ECO:0000313" key="1">
    <source>
        <dbReference type="EMBL" id="KAG1777441.1"/>
    </source>
</evidence>
<protein>
    <submittedName>
        <fullName evidence="1">Uncharacterized protein</fullName>
    </submittedName>
</protein>
<dbReference type="EMBL" id="JABBWD010000021">
    <property type="protein sequence ID" value="KAG1777441.1"/>
    <property type="molecule type" value="Genomic_DNA"/>
</dbReference>